<proteinExistence type="predicted"/>
<accession>A0A0D5XT64</accession>
<evidence type="ECO:0000313" key="3">
    <source>
        <dbReference type="Proteomes" id="UP000032748"/>
    </source>
</evidence>
<reference evidence="2 3" key="1">
    <citation type="journal article" date="2015" name="Mol. Plant Microbe Interact.">
        <title>Comparative Genomic Analysis of Pseudomonas chlororaphis PCL1606 Reveals New Insight into Antifungal Compounds Involved in Biocontrol.</title>
        <authorList>
            <person name="Calderon C.E."/>
            <person name="Ramos C."/>
            <person name="de Vicente A."/>
            <person name="Cazorla F.M."/>
        </authorList>
    </citation>
    <scope>NUCLEOTIDE SEQUENCE [LARGE SCALE GENOMIC DNA]</scope>
    <source>
        <strain evidence="2 3">PCL1606</strain>
    </source>
</reference>
<evidence type="ECO:0000256" key="1">
    <source>
        <dbReference type="SAM" id="MobiDB-lite"/>
    </source>
</evidence>
<gene>
    <name evidence="2" type="ORF">PCL1606_05800</name>
</gene>
<organism evidence="2 3">
    <name type="scientific">Pseudomonas chlororaphis</name>
    <dbReference type="NCBI Taxonomy" id="587753"/>
    <lineage>
        <taxon>Bacteria</taxon>
        <taxon>Pseudomonadati</taxon>
        <taxon>Pseudomonadota</taxon>
        <taxon>Gammaproteobacteria</taxon>
        <taxon>Pseudomonadales</taxon>
        <taxon>Pseudomonadaceae</taxon>
        <taxon>Pseudomonas</taxon>
    </lineage>
</organism>
<dbReference type="KEGG" id="pcz:PCL1606_05800"/>
<name>A0A0D5XT64_9PSED</name>
<dbReference type="EMBL" id="CP011110">
    <property type="protein sequence ID" value="AKA22035.1"/>
    <property type="molecule type" value="Genomic_DNA"/>
</dbReference>
<feature type="region of interest" description="Disordered" evidence="1">
    <location>
        <begin position="1"/>
        <end position="38"/>
    </location>
</feature>
<evidence type="ECO:0000313" key="2">
    <source>
        <dbReference type="EMBL" id="AKA22035.1"/>
    </source>
</evidence>
<sequence>MAVLSTGDGTGGYTALAGARKKRARSWPERAPGLSAWR</sequence>
<dbReference type="AlphaFoldDB" id="A0A0D5XT64"/>
<dbReference type="Proteomes" id="UP000032748">
    <property type="component" value="Chromosome"/>
</dbReference>
<protein>
    <submittedName>
        <fullName evidence="2">Uncharacterized protein</fullName>
    </submittedName>
</protein>